<dbReference type="Proteomes" id="UP000285317">
    <property type="component" value="Chromosome"/>
</dbReference>
<evidence type="ECO:0000256" key="1">
    <source>
        <dbReference type="SAM" id="SignalP"/>
    </source>
</evidence>
<dbReference type="InterPro" id="IPR013543">
    <property type="entry name" value="Ca/CaM-dep_prot_kinase-assoc"/>
</dbReference>
<dbReference type="Pfam" id="PF08332">
    <property type="entry name" value="CaMKII_AD"/>
    <property type="match status" value="1"/>
</dbReference>
<gene>
    <name evidence="3" type="ORF">C1I64_15175</name>
</gene>
<accession>A0A3T0T3N5</accession>
<dbReference type="NCBIfam" id="TIGR02246">
    <property type="entry name" value="SgcJ/EcaC family oxidoreductase"/>
    <property type="match status" value="1"/>
</dbReference>
<protein>
    <submittedName>
        <fullName evidence="3">DUF4440 domain-containing protein</fullName>
    </submittedName>
</protein>
<dbReference type="AlphaFoldDB" id="A0A3T0T3N5"/>
<feature type="signal peptide" evidence="1">
    <location>
        <begin position="1"/>
        <end position="36"/>
    </location>
</feature>
<dbReference type="PROSITE" id="PS51257">
    <property type="entry name" value="PROKAR_LIPOPROTEIN"/>
    <property type="match status" value="1"/>
</dbReference>
<dbReference type="InterPro" id="IPR032710">
    <property type="entry name" value="NTF2-like_dom_sf"/>
</dbReference>
<evidence type="ECO:0000313" key="4">
    <source>
        <dbReference type="Proteomes" id="UP000285317"/>
    </source>
</evidence>
<keyword evidence="1" id="KW-0732">Signal</keyword>
<dbReference type="GO" id="GO:0005516">
    <property type="term" value="F:calmodulin binding"/>
    <property type="evidence" value="ECO:0007669"/>
    <property type="project" value="InterPro"/>
</dbReference>
<feature type="chain" id="PRO_5019449915" evidence="1">
    <location>
        <begin position="37"/>
        <end position="173"/>
    </location>
</feature>
<dbReference type="InterPro" id="IPR011944">
    <property type="entry name" value="Steroid_delta5-4_isomerase"/>
</dbReference>
<organism evidence="3 4">
    <name type="scientific">Rathayibacter festucae DSM 15932</name>
    <dbReference type="NCBI Taxonomy" id="1328866"/>
    <lineage>
        <taxon>Bacteria</taxon>
        <taxon>Bacillati</taxon>
        <taxon>Actinomycetota</taxon>
        <taxon>Actinomycetes</taxon>
        <taxon>Micrococcales</taxon>
        <taxon>Microbacteriaceae</taxon>
        <taxon>Rathayibacter</taxon>
    </lineage>
</organism>
<name>A0A3T0T3N5_9MICO</name>
<evidence type="ECO:0000259" key="2">
    <source>
        <dbReference type="Pfam" id="PF08332"/>
    </source>
</evidence>
<dbReference type="CDD" id="cd00531">
    <property type="entry name" value="NTF2_like"/>
    <property type="match status" value="1"/>
</dbReference>
<reference evidence="3 4" key="1">
    <citation type="submission" date="2018-03" db="EMBL/GenBank/DDBJ databases">
        <title>Bacteriophage NCPPB3778 and a type I-E CRISPR drive the evolution of the US Biological Select Agent, Rathayibacter toxicus.</title>
        <authorList>
            <person name="Davis E.W.II."/>
            <person name="Tabima J.F."/>
            <person name="Weisberg A.J."/>
            <person name="Dantas Lopes L."/>
            <person name="Wiseman M.S."/>
            <person name="Wiseman M.S."/>
            <person name="Pupko T."/>
            <person name="Belcher M.S."/>
            <person name="Sechler A.J."/>
            <person name="Tancos M.A."/>
            <person name="Schroeder B.K."/>
            <person name="Murray T.D."/>
            <person name="Luster D.G."/>
            <person name="Schneider W.L."/>
            <person name="Rogers E."/>
            <person name="Andreote F.D."/>
            <person name="Grunwald N.J."/>
            <person name="Putnam M.L."/>
            <person name="Chang J.H."/>
        </authorList>
    </citation>
    <scope>NUCLEOTIDE SEQUENCE [LARGE SCALE GENOMIC DNA]</scope>
    <source>
        <strain evidence="3 4">DSM 15932</strain>
    </source>
</reference>
<dbReference type="KEGG" id="rfs:C1I64_15175"/>
<feature type="domain" description="Calcium/calmodulin-dependent protein kinase II association-domain" evidence="2">
    <location>
        <begin position="52"/>
        <end position="170"/>
    </location>
</feature>
<dbReference type="EMBL" id="CP028137">
    <property type="protein sequence ID" value="AZZ53244.1"/>
    <property type="molecule type" value="Genomic_DNA"/>
</dbReference>
<dbReference type="GO" id="GO:0004683">
    <property type="term" value="F:calcium/calmodulin-dependent protein kinase activity"/>
    <property type="evidence" value="ECO:0007669"/>
    <property type="project" value="InterPro"/>
</dbReference>
<sequence>MSSPRARPSRRLAGVLAPPAALLLVLAGCSAAPAPAASTATAAAAVAAPTDAEVRELFDEWNAALATGDPAQVDALYADDAVLLPTVAPGVLDTSAERIGYFDAFLKKRPTGTIDESVVRDLGDGYASNTGLYTFALAETGELVHARFTFVYEEIDGEWRIIEHHSSKEPVTP</sequence>
<dbReference type="InterPro" id="IPR016887">
    <property type="entry name" value="UCP028470_steroid_isom-rel"/>
</dbReference>
<dbReference type="Gene3D" id="3.10.450.50">
    <property type="match status" value="1"/>
</dbReference>
<proteinExistence type="predicted"/>
<dbReference type="RefSeq" id="WP_127887774.1">
    <property type="nucleotide sequence ID" value="NZ_CP028137.1"/>
</dbReference>
<dbReference type="SUPFAM" id="SSF54427">
    <property type="entry name" value="NTF2-like"/>
    <property type="match status" value="1"/>
</dbReference>
<evidence type="ECO:0000313" key="3">
    <source>
        <dbReference type="EMBL" id="AZZ53244.1"/>
    </source>
</evidence>
<dbReference type="PIRSF" id="PIRSF028470">
    <property type="entry name" value="UCP028470"/>
    <property type="match status" value="1"/>
</dbReference>